<organism evidence="1 2">
    <name type="scientific">Dissostichus eleginoides</name>
    <name type="common">Patagonian toothfish</name>
    <name type="synonym">Dissostichus amissus</name>
    <dbReference type="NCBI Taxonomy" id="100907"/>
    <lineage>
        <taxon>Eukaryota</taxon>
        <taxon>Metazoa</taxon>
        <taxon>Chordata</taxon>
        <taxon>Craniata</taxon>
        <taxon>Vertebrata</taxon>
        <taxon>Euteleostomi</taxon>
        <taxon>Actinopterygii</taxon>
        <taxon>Neopterygii</taxon>
        <taxon>Teleostei</taxon>
        <taxon>Neoteleostei</taxon>
        <taxon>Acanthomorphata</taxon>
        <taxon>Eupercaria</taxon>
        <taxon>Perciformes</taxon>
        <taxon>Notothenioidei</taxon>
        <taxon>Nototheniidae</taxon>
        <taxon>Dissostichus</taxon>
    </lineage>
</organism>
<evidence type="ECO:0000313" key="1">
    <source>
        <dbReference type="EMBL" id="KAK1897817.1"/>
    </source>
</evidence>
<accession>A0AAD9FCU9</accession>
<keyword evidence="2" id="KW-1185">Reference proteome</keyword>
<evidence type="ECO:0000313" key="2">
    <source>
        <dbReference type="Proteomes" id="UP001228049"/>
    </source>
</evidence>
<sequence length="114" mass="12448">MAAHAEEAAAKERERLALRVFRVGLSAPPLEERGGGGVPGWFGKRKADQPLECLASSSSQREVVKMSNLGLGMDELQRARYIFSRFHPQPALGVLTPDQRERWAGHGGRRSGGP</sequence>
<comment type="caution">
    <text evidence="1">The sequence shown here is derived from an EMBL/GenBank/DDBJ whole genome shotgun (WGS) entry which is preliminary data.</text>
</comment>
<gene>
    <name evidence="1" type="ORF">KUDE01_017348</name>
</gene>
<dbReference type="EMBL" id="JASDAP010000008">
    <property type="protein sequence ID" value="KAK1897817.1"/>
    <property type="molecule type" value="Genomic_DNA"/>
</dbReference>
<proteinExistence type="predicted"/>
<protein>
    <submittedName>
        <fullName evidence="1">Cytosolic iron-sulfur protein assembly protein Ciao1</fullName>
    </submittedName>
</protein>
<dbReference type="Proteomes" id="UP001228049">
    <property type="component" value="Unassembled WGS sequence"/>
</dbReference>
<dbReference type="AlphaFoldDB" id="A0AAD9FCU9"/>
<reference evidence="1" key="1">
    <citation type="submission" date="2023-04" db="EMBL/GenBank/DDBJ databases">
        <title>Chromosome-level genome of Chaenocephalus aceratus.</title>
        <authorList>
            <person name="Park H."/>
        </authorList>
    </citation>
    <scope>NUCLEOTIDE SEQUENCE</scope>
    <source>
        <strain evidence="1">DE</strain>
        <tissue evidence="1">Muscle</tissue>
    </source>
</reference>
<name>A0AAD9FCU9_DISEL</name>